<keyword evidence="3" id="KW-1185">Reference proteome</keyword>
<keyword evidence="1" id="KW-0472">Membrane</keyword>
<dbReference type="EMBL" id="SMGQ01000011">
    <property type="protein sequence ID" value="TCK98704.1"/>
    <property type="molecule type" value="Genomic_DNA"/>
</dbReference>
<gene>
    <name evidence="2" type="ORF">EDC19_1137</name>
</gene>
<feature type="transmembrane region" description="Helical" evidence="1">
    <location>
        <begin position="34"/>
        <end position="54"/>
    </location>
</feature>
<protein>
    <submittedName>
        <fullName evidence="2">Uncharacterized protein</fullName>
    </submittedName>
</protein>
<sequence length="112" mass="12927">MNLKKDTLIFSSVMTQFKNKAIEKIGTNLRKSLLKLYGIIILFLGILYVPLIAYGTNDEIRHMTYAPIWRLKTNIVINNQPLYYTLDSNRIIITFIAITLITSALYLSISRE</sequence>
<reference evidence="2 3" key="1">
    <citation type="submission" date="2019-03" db="EMBL/GenBank/DDBJ databases">
        <title>Genomic Encyclopedia of Type Strains, Phase IV (KMG-IV): sequencing the most valuable type-strain genomes for metagenomic binning, comparative biology and taxonomic classification.</title>
        <authorList>
            <person name="Goeker M."/>
        </authorList>
    </citation>
    <scope>NUCLEOTIDE SEQUENCE [LARGE SCALE GENOMIC DNA]</scope>
    <source>
        <strain evidence="2 3">DSM 24176</strain>
    </source>
</reference>
<comment type="caution">
    <text evidence="2">The sequence shown here is derived from an EMBL/GenBank/DDBJ whole genome shotgun (WGS) entry which is preliminary data.</text>
</comment>
<organism evidence="2 3">
    <name type="scientific">Natranaerovirga hydrolytica</name>
    <dbReference type="NCBI Taxonomy" id="680378"/>
    <lineage>
        <taxon>Bacteria</taxon>
        <taxon>Bacillati</taxon>
        <taxon>Bacillota</taxon>
        <taxon>Clostridia</taxon>
        <taxon>Lachnospirales</taxon>
        <taxon>Natranaerovirgaceae</taxon>
        <taxon>Natranaerovirga</taxon>
    </lineage>
</organism>
<proteinExistence type="predicted"/>
<evidence type="ECO:0000256" key="1">
    <source>
        <dbReference type="SAM" id="Phobius"/>
    </source>
</evidence>
<evidence type="ECO:0000313" key="3">
    <source>
        <dbReference type="Proteomes" id="UP000294545"/>
    </source>
</evidence>
<evidence type="ECO:0000313" key="2">
    <source>
        <dbReference type="EMBL" id="TCK98704.1"/>
    </source>
</evidence>
<accession>A0A4R1N3R1</accession>
<keyword evidence="1" id="KW-0812">Transmembrane</keyword>
<dbReference type="Proteomes" id="UP000294545">
    <property type="component" value="Unassembled WGS sequence"/>
</dbReference>
<feature type="transmembrane region" description="Helical" evidence="1">
    <location>
        <begin position="91"/>
        <end position="109"/>
    </location>
</feature>
<dbReference type="RefSeq" id="WP_132281768.1">
    <property type="nucleotide sequence ID" value="NZ_SMGQ01000011.1"/>
</dbReference>
<keyword evidence="1" id="KW-1133">Transmembrane helix</keyword>
<dbReference type="AlphaFoldDB" id="A0A4R1N3R1"/>
<name>A0A4R1N3R1_9FIRM</name>